<sequence>MTGSRIVNDECKRATIRISSDFDARLTDIERYWNRVNEPKSFLRLIEAIDKKVIPLLQRFPALGRRLLNSKPDTVDALLAIEEIAEMTKAGGVRQGELHEYVFDNYVLLYLLSGDAVTFLSLRHTKEISFEFRDLWGAER</sequence>
<evidence type="ECO:0000313" key="2">
    <source>
        <dbReference type="Proteomes" id="UP000054911"/>
    </source>
</evidence>
<gene>
    <name evidence="1" type="ORF">AWB80_07209</name>
</gene>
<reference evidence="1" key="1">
    <citation type="submission" date="2016-01" db="EMBL/GenBank/DDBJ databases">
        <authorList>
            <person name="Peeters C."/>
        </authorList>
    </citation>
    <scope>NUCLEOTIDE SEQUENCE [LARGE SCALE GENOMIC DNA]</scope>
    <source>
        <strain evidence="1">LMG 29323</strain>
    </source>
</reference>
<proteinExistence type="predicted"/>
<accession>A0A158DQF6</accession>
<name>A0A158DQF6_9BURK</name>
<organism evidence="1 2">
    <name type="scientific">Caballeronia pedi</name>
    <dbReference type="NCBI Taxonomy" id="1777141"/>
    <lineage>
        <taxon>Bacteria</taxon>
        <taxon>Pseudomonadati</taxon>
        <taxon>Pseudomonadota</taxon>
        <taxon>Betaproteobacteria</taxon>
        <taxon>Burkholderiales</taxon>
        <taxon>Burkholderiaceae</taxon>
        <taxon>Caballeronia</taxon>
    </lineage>
</organism>
<dbReference type="Proteomes" id="UP000054911">
    <property type="component" value="Unassembled WGS sequence"/>
</dbReference>
<dbReference type="Gene3D" id="3.30.2310.20">
    <property type="entry name" value="RelE-like"/>
    <property type="match status" value="1"/>
</dbReference>
<keyword evidence="2" id="KW-1185">Reference proteome</keyword>
<dbReference type="AlphaFoldDB" id="A0A158DQF6"/>
<protein>
    <recommendedName>
        <fullName evidence="3">Plasmid stabilization system protein</fullName>
    </recommendedName>
</protein>
<comment type="caution">
    <text evidence="1">The sequence shown here is derived from an EMBL/GenBank/DDBJ whole genome shotgun (WGS) entry which is preliminary data.</text>
</comment>
<evidence type="ECO:0000313" key="1">
    <source>
        <dbReference type="EMBL" id="SAK96416.1"/>
    </source>
</evidence>
<dbReference type="InterPro" id="IPR035093">
    <property type="entry name" value="RelE/ParE_toxin_dom_sf"/>
</dbReference>
<dbReference type="EMBL" id="FCOE02000044">
    <property type="protein sequence ID" value="SAK96416.1"/>
    <property type="molecule type" value="Genomic_DNA"/>
</dbReference>
<dbReference type="STRING" id="1777141.AWB80_07209"/>
<evidence type="ECO:0008006" key="3">
    <source>
        <dbReference type="Google" id="ProtNLM"/>
    </source>
</evidence>